<evidence type="ECO:0000313" key="2">
    <source>
        <dbReference type="EMBL" id="MBD2194883.1"/>
    </source>
</evidence>
<comment type="caution">
    <text evidence="2">The sequence shown here is derived from an EMBL/GenBank/DDBJ whole genome shotgun (WGS) entry which is preliminary data.</text>
</comment>
<dbReference type="Proteomes" id="UP000658514">
    <property type="component" value="Unassembled WGS sequence"/>
</dbReference>
<feature type="domain" description="DUF6888" evidence="1">
    <location>
        <begin position="2"/>
        <end position="54"/>
    </location>
</feature>
<evidence type="ECO:0000259" key="1">
    <source>
        <dbReference type="Pfam" id="PF21828"/>
    </source>
</evidence>
<dbReference type="RefSeq" id="WP_190538823.1">
    <property type="nucleotide sequence ID" value="NZ_CAWPNO010000095.1"/>
</dbReference>
<evidence type="ECO:0000313" key="3">
    <source>
        <dbReference type="Proteomes" id="UP000658514"/>
    </source>
</evidence>
<organism evidence="2 3">
    <name type="scientific">Calothrix parietina FACHB-288</name>
    <dbReference type="NCBI Taxonomy" id="2692896"/>
    <lineage>
        <taxon>Bacteria</taxon>
        <taxon>Bacillati</taxon>
        <taxon>Cyanobacteriota</taxon>
        <taxon>Cyanophyceae</taxon>
        <taxon>Nostocales</taxon>
        <taxon>Calotrichaceae</taxon>
        <taxon>Calothrix</taxon>
    </lineage>
</organism>
<keyword evidence="3" id="KW-1185">Reference proteome</keyword>
<proteinExistence type="predicted"/>
<dbReference type="Pfam" id="PF21828">
    <property type="entry name" value="DUF6888"/>
    <property type="match status" value="1"/>
</dbReference>
<accession>A0ABR8A4M9</accession>
<gene>
    <name evidence="2" type="ORF">H6G24_05150</name>
</gene>
<sequence>MKPTVEQLEAFFDFCVRTSNLFRDITLVRFDERSNRIVILIGESIQIEILSNGEKIIE</sequence>
<name>A0ABR8A4M9_9CYAN</name>
<reference evidence="2 3" key="1">
    <citation type="journal article" date="2020" name="ISME J.">
        <title>Comparative genomics reveals insights into cyanobacterial evolution and habitat adaptation.</title>
        <authorList>
            <person name="Chen M.Y."/>
            <person name="Teng W.K."/>
            <person name="Zhao L."/>
            <person name="Hu C.X."/>
            <person name="Zhou Y.K."/>
            <person name="Han B.P."/>
            <person name="Song L.R."/>
            <person name="Shu W.S."/>
        </authorList>
    </citation>
    <scope>NUCLEOTIDE SEQUENCE [LARGE SCALE GENOMIC DNA]</scope>
    <source>
        <strain evidence="2 3">FACHB-288</strain>
    </source>
</reference>
<protein>
    <recommendedName>
        <fullName evidence="1">DUF6888 domain-containing protein</fullName>
    </recommendedName>
</protein>
<dbReference type="EMBL" id="JACJQH010000006">
    <property type="protein sequence ID" value="MBD2194883.1"/>
    <property type="molecule type" value="Genomic_DNA"/>
</dbReference>
<dbReference type="InterPro" id="IPR054181">
    <property type="entry name" value="DUF6888"/>
</dbReference>